<sequence>MPSVRTKLEVFPPADFKAKSFSDYMVLGMVMTSLPAVDAIASVCNAKPGIVTYLDLPLPSPSGWVR</sequence>
<protein>
    <submittedName>
        <fullName evidence="1">Unannotated protein</fullName>
    </submittedName>
</protein>
<evidence type="ECO:0000313" key="1">
    <source>
        <dbReference type="EMBL" id="CAB4579023.1"/>
    </source>
</evidence>
<organism evidence="1">
    <name type="scientific">freshwater metagenome</name>
    <dbReference type="NCBI Taxonomy" id="449393"/>
    <lineage>
        <taxon>unclassified sequences</taxon>
        <taxon>metagenomes</taxon>
        <taxon>ecological metagenomes</taxon>
    </lineage>
</organism>
<gene>
    <name evidence="1" type="ORF">UFOPK1762_00436</name>
</gene>
<name>A0A6J6EWE0_9ZZZZ</name>
<dbReference type="EMBL" id="CAEZTY010000009">
    <property type="protein sequence ID" value="CAB4579023.1"/>
    <property type="molecule type" value="Genomic_DNA"/>
</dbReference>
<accession>A0A6J6EWE0</accession>
<proteinExistence type="predicted"/>
<reference evidence="1" key="1">
    <citation type="submission" date="2020-05" db="EMBL/GenBank/DDBJ databases">
        <authorList>
            <person name="Chiriac C."/>
            <person name="Salcher M."/>
            <person name="Ghai R."/>
            <person name="Kavagutti S V."/>
        </authorList>
    </citation>
    <scope>NUCLEOTIDE SEQUENCE</scope>
</reference>
<dbReference type="AlphaFoldDB" id="A0A6J6EWE0"/>